<keyword evidence="2" id="KW-1185">Reference proteome</keyword>
<proteinExistence type="predicted"/>
<dbReference type="EMBL" id="NOJZ02000003">
    <property type="protein sequence ID" value="RDY24334.1"/>
    <property type="molecule type" value="Genomic_DNA"/>
</dbReference>
<protein>
    <submittedName>
        <fullName evidence="1">Glutaredoxin</fullName>
    </submittedName>
</protein>
<reference evidence="1 2" key="1">
    <citation type="journal article" date="2017" name="Genome Announc.">
        <title>Draft Genome Sequence of Romboutsia maritimum sp. nov. Strain CCRI-22766(T), Isolated from Coastal Estuarine Mud.</title>
        <authorList>
            <person name="Maheux A.F."/>
            <person name="Boudreau D.K."/>
            <person name="Berube E."/>
            <person name="Boissinot M."/>
            <person name="Raymond F."/>
            <person name="Brodeur S."/>
            <person name="Corbeil J."/>
            <person name="Brightwell G."/>
            <person name="Broda D."/>
            <person name="Omar R.F."/>
            <person name="Bergeron M.G."/>
        </authorList>
    </citation>
    <scope>NUCLEOTIDE SEQUENCE [LARGE SCALE GENOMIC DNA]</scope>
    <source>
        <strain evidence="1 2">CCRI-22766</strain>
    </source>
</reference>
<name>A0A371IV28_9FIRM</name>
<sequence length="84" mass="9032">MKVTVVGSHLCPDTIYALCQLRGKDIDVDFKNLSSSLPDLKDYLALREGSGIYDGVKAAGGIGIPCFILEDGTKTLDLNEVLCK</sequence>
<dbReference type="RefSeq" id="WP_095406502.1">
    <property type="nucleotide sequence ID" value="NZ_NOJZ02000003.1"/>
</dbReference>
<evidence type="ECO:0000313" key="2">
    <source>
        <dbReference type="Proteomes" id="UP000243494"/>
    </source>
</evidence>
<evidence type="ECO:0000313" key="1">
    <source>
        <dbReference type="EMBL" id="RDY24334.1"/>
    </source>
</evidence>
<comment type="caution">
    <text evidence="1">The sequence shown here is derived from an EMBL/GenBank/DDBJ whole genome shotgun (WGS) entry which is preliminary data.</text>
</comment>
<gene>
    <name evidence="1" type="ORF">CHF27_002975</name>
</gene>
<dbReference type="Proteomes" id="UP000243494">
    <property type="component" value="Unassembled WGS sequence"/>
</dbReference>
<accession>A0A371IV28</accession>
<organism evidence="1 2">
    <name type="scientific">Romboutsia maritimum</name>
    <dbReference type="NCBI Taxonomy" id="2020948"/>
    <lineage>
        <taxon>Bacteria</taxon>
        <taxon>Bacillati</taxon>
        <taxon>Bacillota</taxon>
        <taxon>Clostridia</taxon>
        <taxon>Peptostreptococcales</taxon>
        <taxon>Peptostreptococcaceae</taxon>
        <taxon>Romboutsia</taxon>
    </lineage>
</organism>
<dbReference type="OrthoDB" id="5679012at2"/>
<dbReference type="AlphaFoldDB" id="A0A371IV28"/>